<feature type="domain" description="FecR protein" evidence="2">
    <location>
        <begin position="111"/>
        <end position="203"/>
    </location>
</feature>
<evidence type="ECO:0000259" key="3">
    <source>
        <dbReference type="Pfam" id="PF16344"/>
    </source>
</evidence>
<evidence type="ECO:0000256" key="1">
    <source>
        <dbReference type="SAM" id="Phobius"/>
    </source>
</evidence>
<dbReference type="Gene3D" id="2.60.120.1440">
    <property type="match status" value="1"/>
</dbReference>
<accession>A0A1K1QDL0</accession>
<sequence>MTENEIKTLMKKYQDGTLNHREELLLEEFDSRLLHRRKQGVFHNPQHKRRTGQKLQRAIRNSIARRSILRRIAWGKVAASAVILLGIGFSLYLKWNTPAQTHPVTLLEKHTDWGQKLSLTLSDGTEVRLNSGSTLKFPERFTGNIRKVELSGEAFFNVSKNPERPFVITSGEVRTTVLGTSFNINTFPDSPAVTVTVATGKVKVASGQHAVFLGPDEQGVFDKTTNRISRRKTDISNFIQWKDGIIRFEDTSLSEVTKVLEAWYGVTFVFAEEKLKNCHLTAIYNNEILSVVLESIKYAKKGLQYEYLEDHKILIKGRCTD</sequence>
<dbReference type="InterPro" id="IPR006860">
    <property type="entry name" value="FecR"/>
</dbReference>
<dbReference type="PANTHER" id="PTHR30273:SF2">
    <property type="entry name" value="PROTEIN FECR"/>
    <property type="match status" value="1"/>
</dbReference>
<dbReference type="PANTHER" id="PTHR30273">
    <property type="entry name" value="PERIPLASMIC SIGNAL SENSOR AND SIGMA FACTOR ACTIVATOR FECR-RELATED"/>
    <property type="match status" value="1"/>
</dbReference>
<dbReference type="InterPro" id="IPR032508">
    <property type="entry name" value="FecR_C"/>
</dbReference>
<gene>
    <name evidence="4" type="ORF">SAMN02927921_02480</name>
</gene>
<keyword evidence="1" id="KW-1133">Transmembrane helix</keyword>
<dbReference type="Proteomes" id="UP000182248">
    <property type="component" value="Unassembled WGS sequence"/>
</dbReference>
<organism evidence="4 5">
    <name type="scientific">Sinomicrobium oceani</name>
    <dbReference type="NCBI Taxonomy" id="1150368"/>
    <lineage>
        <taxon>Bacteria</taxon>
        <taxon>Pseudomonadati</taxon>
        <taxon>Bacteroidota</taxon>
        <taxon>Flavobacteriia</taxon>
        <taxon>Flavobacteriales</taxon>
        <taxon>Flavobacteriaceae</taxon>
        <taxon>Sinomicrobium</taxon>
    </lineage>
</organism>
<protein>
    <submittedName>
        <fullName evidence="4">FecR family protein</fullName>
    </submittedName>
</protein>
<keyword evidence="1" id="KW-0472">Membrane</keyword>
<dbReference type="EMBL" id="FPJE01000012">
    <property type="protein sequence ID" value="SFW57796.1"/>
    <property type="molecule type" value="Genomic_DNA"/>
</dbReference>
<dbReference type="Pfam" id="PF16344">
    <property type="entry name" value="FecR_C"/>
    <property type="match status" value="1"/>
</dbReference>
<name>A0A1K1QDL0_9FLAO</name>
<dbReference type="GO" id="GO:0016989">
    <property type="term" value="F:sigma factor antagonist activity"/>
    <property type="evidence" value="ECO:0007669"/>
    <property type="project" value="TreeGrafter"/>
</dbReference>
<reference evidence="4 5" key="1">
    <citation type="submission" date="2016-11" db="EMBL/GenBank/DDBJ databases">
        <authorList>
            <person name="Jaros S."/>
            <person name="Januszkiewicz K."/>
            <person name="Wedrychowicz H."/>
        </authorList>
    </citation>
    <scope>NUCLEOTIDE SEQUENCE [LARGE SCALE GENOMIC DNA]</scope>
    <source>
        <strain evidence="4 5">CGMCC 1.12145</strain>
    </source>
</reference>
<evidence type="ECO:0000259" key="2">
    <source>
        <dbReference type="Pfam" id="PF04773"/>
    </source>
</evidence>
<evidence type="ECO:0000313" key="5">
    <source>
        <dbReference type="Proteomes" id="UP000182248"/>
    </source>
</evidence>
<keyword evidence="1" id="KW-0812">Transmembrane</keyword>
<dbReference type="Pfam" id="PF04773">
    <property type="entry name" value="FecR"/>
    <property type="match status" value="1"/>
</dbReference>
<proteinExistence type="predicted"/>
<feature type="transmembrane region" description="Helical" evidence="1">
    <location>
        <begin position="73"/>
        <end position="93"/>
    </location>
</feature>
<dbReference type="PIRSF" id="PIRSF018266">
    <property type="entry name" value="FecR"/>
    <property type="match status" value="1"/>
</dbReference>
<dbReference type="AlphaFoldDB" id="A0A1K1QDL0"/>
<dbReference type="Gene3D" id="3.55.50.30">
    <property type="match status" value="1"/>
</dbReference>
<dbReference type="STRING" id="1150368.SAMN02927921_02480"/>
<feature type="domain" description="Protein FecR C-terminal" evidence="3">
    <location>
        <begin position="246"/>
        <end position="315"/>
    </location>
</feature>
<dbReference type="InterPro" id="IPR012373">
    <property type="entry name" value="Ferrdict_sens_TM"/>
</dbReference>
<dbReference type="OrthoDB" id="704021at2"/>
<evidence type="ECO:0000313" key="4">
    <source>
        <dbReference type="EMBL" id="SFW57796.1"/>
    </source>
</evidence>
<keyword evidence="5" id="KW-1185">Reference proteome</keyword>